<evidence type="ECO:0000256" key="2">
    <source>
        <dbReference type="ARBA" id="ARBA00022741"/>
    </source>
</evidence>
<dbReference type="InterPro" id="IPR014001">
    <property type="entry name" value="Helicase_ATP-bd"/>
</dbReference>
<evidence type="ECO:0000259" key="10">
    <source>
        <dbReference type="PROSITE" id="PS51192"/>
    </source>
</evidence>
<dbReference type="Gene3D" id="3.40.50.300">
    <property type="entry name" value="P-loop containing nucleotide triphosphate hydrolases"/>
    <property type="match status" value="2"/>
</dbReference>
<dbReference type="GO" id="GO:0003678">
    <property type="term" value="F:DNA helicase activity"/>
    <property type="evidence" value="ECO:0007669"/>
    <property type="project" value="TreeGrafter"/>
</dbReference>
<dbReference type="SMART" id="SM00490">
    <property type="entry name" value="HELICc"/>
    <property type="match status" value="1"/>
</dbReference>
<keyword evidence="7 9" id="KW-0238">DNA-binding</keyword>
<dbReference type="PROSITE" id="PS51192">
    <property type="entry name" value="HELICASE_ATP_BIND_1"/>
    <property type="match status" value="1"/>
</dbReference>
<feature type="domain" description="Helicase C-terminal" evidence="11">
    <location>
        <begin position="761"/>
        <end position="915"/>
    </location>
</feature>
<dbReference type="GO" id="GO:0006355">
    <property type="term" value="P:regulation of DNA-templated transcription"/>
    <property type="evidence" value="ECO:0007669"/>
    <property type="project" value="UniProtKB-UniRule"/>
</dbReference>
<comment type="subcellular location">
    <subcellularLocation>
        <location evidence="9">Cytoplasm</location>
    </subcellularLocation>
</comment>
<dbReference type="InterPro" id="IPR027417">
    <property type="entry name" value="P-loop_NTPase"/>
</dbReference>
<dbReference type="SUPFAM" id="SSF143517">
    <property type="entry name" value="TRCF domain-like"/>
    <property type="match status" value="1"/>
</dbReference>
<dbReference type="Gene3D" id="2.40.10.170">
    <property type="match status" value="1"/>
</dbReference>
<feature type="domain" description="Helicase ATP-binding" evidence="10">
    <location>
        <begin position="579"/>
        <end position="740"/>
    </location>
</feature>
<evidence type="ECO:0000256" key="5">
    <source>
        <dbReference type="ARBA" id="ARBA00022806"/>
    </source>
</evidence>
<dbReference type="PANTHER" id="PTHR47964">
    <property type="entry name" value="ATP-DEPENDENT DNA HELICASE HOMOLOG RECG, CHLOROPLASTIC"/>
    <property type="match status" value="1"/>
</dbReference>
<dbReference type="InterPro" id="IPR047112">
    <property type="entry name" value="RecG/Mfd"/>
</dbReference>
<dbReference type="GO" id="GO:0000716">
    <property type="term" value="P:transcription-coupled nucleotide-excision repair, DNA damage recognition"/>
    <property type="evidence" value="ECO:0007669"/>
    <property type="project" value="UniProtKB-UniRule"/>
</dbReference>
<dbReference type="SUPFAM" id="SSF141259">
    <property type="entry name" value="CarD-like"/>
    <property type="match status" value="1"/>
</dbReference>
<keyword evidence="6 9" id="KW-0067">ATP-binding</keyword>
<dbReference type="InterPro" id="IPR004576">
    <property type="entry name" value="Mfd"/>
</dbReference>
<dbReference type="Gene3D" id="3.30.2060.10">
    <property type="entry name" value="Penicillin-binding protein 1b domain"/>
    <property type="match status" value="1"/>
</dbReference>
<comment type="similarity">
    <text evidence="9">In the N-terminal section; belongs to the UvrB family.</text>
</comment>
<keyword evidence="8 9" id="KW-0234">DNA repair</keyword>
<evidence type="ECO:0000256" key="6">
    <source>
        <dbReference type="ARBA" id="ARBA00022840"/>
    </source>
</evidence>
<comment type="function">
    <text evidence="9">Couples transcription and DNA repair by recognizing RNA polymerase (RNAP) stalled at DNA lesions. Mediates ATP-dependent release of RNAP and its truncated transcript from the DNA, and recruitment of nucleotide excision repair machinery to the damaged site.</text>
</comment>
<keyword evidence="5" id="KW-0347">Helicase</keyword>
<dbReference type="InterPro" id="IPR003711">
    <property type="entry name" value="CarD-like/TRCF_RID"/>
</dbReference>
<dbReference type="PANTHER" id="PTHR47964:SF1">
    <property type="entry name" value="ATP-DEPENDENT DNA HELICASE HOMOLOG RECG, CHLOROPLASTIC"/>
    <property type="match status" value="1"/>
</dbReference>
<keyword evidence="2 9" id="KW-0547">Nucleotide-binding</keyword>
<keyword evidence="3 9" id="KW-0227">DNA damage</keyword>
<dbReference type="CDD" id="cd17991">
    <property type="entry name" value="DEXHc_TRCF"/>
    <property type="match status" value="1"/>
</dbReference>
<evidence type="ECO:0000256" key="8">
    <source>
        <dbReference type="ARBA" id="ARBA00023204"/>
    </source>
</evidence>
<dbReference type="EC" id="3.6.4.-" evidence="9"/>
<proteinExistence type="inferred from homology"/>
<protein>
    <recommendedName>
        <fullName evidence="9">Transcription-repair-coupling factor</fullName>
        <shortName evidence="9">TRCF</shortName>
        <ecNumber evidence="9">3.6.4.-</ecNumber>
    </recommendedName>
</protein>
<dbReference type="InterPro" id="IPR036101">
    <property type="entry name" value="CarD-like/TRCF_RID_sf"/>
</dbReference>
<dbReference type="GO" id="GO:0016787">
    <property type="term" value="F:hydrolase activity"/>
    <property type="evidence" value="ECO:0007669"/>
    <property type="project" value="UniProtKB-KW"/>
</dbReference>
<sequence>MNLEQLFQQYTTDSRSTKIVTALHKKTRPALQLKGLVGSQPAFVMAAINKLSQKPFLVIASDKEEAAYWQNDISSLLPKKREAFFFPDSYRRPMGFDKLDRTNVLQRTETVSKLVTHPNIPSIVVTYPEALFEKVVAPSSLKNAAIEIKVGTELDVPFLVEILVDYGFLRVDFVYEPGQFSVRGGIIDIYSYGNEHPYRVELFDVEVESIRTFDPTTQLSTRKIAFVTIVPNVNTEFEAKEKVSLLEVLPPDTAVWIGNGQMLLDKLQVCFEKAREFQLTEEEAIHKTRVEEALLLKGAAFLYPREVIGALQQYSVLELSNEALLETATVINYKTTPQPSFNKNFKILIKNLEENTQKGITNYIFAENSKQIERFYNIFEDLEVEVKWHAIPNAIHQGFIDYKLKIAAYTDHQIFERYHRSRLRIGFDKNTALKIKALSELKPGDYVTHMDHGVGRYGGLEKIELQGKEQESVKLVYKDNDILYVGIQSLHKISKFTGKEGSSPKVHKLGSNAWANTKRKTKKKIKELAFDLIKLYAKRKSTEGIEFPEDSYLQNELEASFIYQDTPDQAKATQEVKEDMMKPYPMDRLICGDVGFGKTEIAVRAAFKAVVAGKQVAILVPTTILALQHAQTFRERLKKFDVKVDYINRFRTSKEKTAIYKSLEAGEIDLLIGTHSILNKKVKFKDLGLLVVDEEQKFGVGAKEKLRNMRVNVDTLTLTATPIPRTLQFSLMAARDLSVINTPPPNRQPIDTEVRMFNGEMIKEAIDKEVDRGGQVFFVHNRVQSLAEMASMVKSLCPNADIAVAHGQMDPAVLEKTLMDFIKGYYEVLVCTNIIETGLDIANANTIIINNAHHFGLSDLHQLRGRVGRSNKKAHCYLLAPPLSTLTADARKRLKVVEQFSELGSGFNIAMRDLDIRGAGNMLGGEQSGFVTNMGYETYQKILNEAIQELKQSDYKDLFQEEIEEKREFVQDVNIESDLDLMIPDEYVVSIQERLSLYQDLNKVEDEEGIAKFKVMLEDRFGPTPKAVNNLFEAIRIRWKAKGLGFERIMLKNRKLRCYFVGDQQSSFFDSNFFGTLLAYIQKKSDHRFFLKQSTRYLMLVCENVKNFQETHLILARLEKEVLTAIEANKEA</sequence>
<organism evidence="12">
    <name type="scientific">uncultured Aureispira sp</name>
    <dbReference type="NCBI Taxonomy" id="1331704"/>
    <lineage>
        <taxon>Bacteria</taxon>
        <taxon>Pseudomonadati</taxon>
        <taxon>Bacteroidota</taxon>
        <taxon>Saprospiria</taxon>
        <taxon>Saprospirales</taxon>
        <taxon>Saprospiraceae</taxon>
        <taxon>Aureispira</taxon>
        <taxon>environmental samples</taxon>
    </lineage>
</organism>
<comment type="similarity">
    <text evidence="9">In the C-terminal section; belongs to the helicase family. RecG subfamily.</text>
</comment>
<dbReference type="Gene3D" id="3.40.50.11180">
    <property type="match status" value="1"/>
</dbReference>
<accession>A0A6S6ULL6</accession>
<evidence type="ECO:0000259" key="11">
    <source>
        <dbReference type="PROSITE" id="PS51194"/>
    </source>
</evidence>
<evidence type="ECO:0000313" key="12">
    <source>
        <dbReference type="EMBL" id="CAA6830242.1"/>
    </source>
</evidence>
<reference evidence="12" key="1">
    <citation type="submission" date="2020-01" db="EMBL/GenBank/DDBJ databases">
        <authorList>
            <person name="Meier V. D."/>
            <person name="Meier V D."/>
        </authorList>
    </citation>
    <scope>NUCLEOTIDE SEQUENCE</scope>
    <source>
        <strain evidence="12">HLG_WM_MAG_10</strain>
    </source>
</reference>
<dbReference type="EMBL" id="CACVAQ010000542">
    <property type="protein sequence ID" value="CAA6830242.1"/>
    <property type="molecule type" value="Genomic_DNA"/>
</dbReference>
<dbReference type="NCBIfam" id="TIGR00580">
    <property type="entry name" value="mfd"/>
    <property type="match status" value="1"/>
</dbReference>
<dbReference type="HAMAP" id="MF_00969">
    <property type="entry name" value="TRCF"/>
    <property type="match status" value="1"/>
</dbReference>
<gene>
    <name evidence="9" type="primary">mfd</name>
    <name evidence="12" type="ORF">HELGO_WM26895</name>
</gene>
<dbReference type="SMART" id="SM01058">
    <property type="entry name" value="CarD_TRCF"/>
    <property type="match status" value="1"/>
</dbReference>
<dbReference type="Pfam" id="PF17757">
    <property type="entry name" value="UvrB_inter"/>
    <property type="match status" value="1"/>
</dbReference>
<dbReference type="GO" id="GO:0005737">
    <property type="term" value="C:cytoplasm"/>
    <property type="evidence" value="ECO:0007669"/>
    <property type="project" value="UniProtKB-SubCell"/>
</dbReference>
<dbReference type="SMART" id="SM00982">
    <property type="entry name" value="TRCF"/>
    <property type="match status" value="1"/>
</dbReference>
<keyword evidence="4 9" id="KW-0378">Hydrolase</keyword>
<evidence type="ECO:0000256" key="1">
    <source>
        <dbReference type="ARBA" id="ARBA00022490"/>
    </source>
</evidence>
<dbReference type="InterPro" id="IPR041471">
    <property type="entry name" value="UvrB_inter"/>
</dbReference>
<dbReference type="InterPro" id="IPR005118">
    <property type="entry name" value="TRCF_C"/>
</dbReference>
<dbReference type="Pfam" id="PF03461">
    <property type="entry name" value="TRCF"/>
    <property type="match status" value="1"/>
</dbReference>
<dbReference type="InterPro" id="IPR001650">
    <property type="entry name" value="Helicase_C-like"/>
</dbReference>
<dbReference type="Pfam" id="PF00271">
    <property type="entry name" value="Helicase_C"/>
    <property type="match status" value="1"/>
</dbReference>
<dbReference type="SMART" id="SM00487">
    <property type="entry name" value="DEXDc"/>
    <property type="match status" value="1"/>
</dbReference>
<evidence type="ECO:0000256" key="3">
    <source>
        <dbReference type="ARBA" id="ARBA00022763"/>
    </source>
</evidence>
<dbReference type="Pfam" id="PF02559">
    <property type="entry name" value="CarD_TRCF_RID"/>
    <property type="match status" value="1"/>
</dbReference>
<dbReference type="PROSITE" id="PS51194">
    <property type="entry name" value="HELICASE_CTER"/>
    <property type="match status" value="1"/>
</dbReference>
<dbReference type="GO" id="GO:0003684">
    <property type="term" value="F:damaged DNA binding"/>
    <property type="evidence" value="ECO:0007669"/>
    <property type="project" value="InterPro"/>
</dbReference>
<dbReference type="AlphaFoldDB" id="A0A6S6ULL6"/>
<dbReference type="Gene3D" id="3.90.1150.50">
    <property type="entry name" value="Transcription-repair-coupling factor, D7 domain"/>
    <property type="match status" value="1"/>
</dbReference>
<keyword evidence="1 9" id="KW-0963">Cytoplasm</keyword>
<name>A0A6S6ULL6_9BACT</name>
<evidence type="ECO:0000256" key="4">
    <source>
        <dbReference type="ARBA" id="ARBA00022801"/>
    </source>
</evidence>
<dbReference type="SUPFAM" id="SSF52540">
    <property type="entry name" value="P-loop containing nucleoside triphosphate hydrolases"/>
    <property type="match status" value="3"/>
</dbReference>
<dbReference type="Pfam" id="PF00270">
    <property type="entry name" value="DEAD"/>
    <property type="match status" value="1"/>
</dbReference>
<evidence type="ECO:0000256" key="7">
    <source>
        <dbReference type="ARBA" id="ARBA00023125"/>
    </source>
</evidence>
<dbReference type="InterPro" id="IPR011545">
    <property type="entry name" value="DEAD/DEAH_box_helicase_dom"/>
</dbReference>
<dbReference type="InterPro" id="IPR037235">
    <property type="entry name" value="TRCF-like_C_D7"/>
</dbReference>
<evidence type="ECO:0000256" key="9">
    <source>
        <dbReference type="HAMAP-Rule" id="MF_00969"/>
    </source>
</evidence>
<dbReference type="GO" id="GO:0005524">
    <property type="term" value="F:ATP binding"/>
    <property type="evidence" value="ECO:0007669"/>
    <property type="project" value="UniProtKB-UniRule"/>
</dbReference>